<feature type="compositionally biased region" description="Low complexity" evidence="1">
    <location>
        <begin position="166"/>
        <end position="178"/>
    </location>
</feature>
<feature type="compositionally biased region" description="Low complexity" evidence="1">
    <location>
        <begin position="323"/>
        <end position="380"/>
    </location>
</feature>
<dbReference type="EMBL" id="JAANIT010000406">
    <property type="protein sequence ID" value="KAG1548039.1"/>
    <property type="molecule type" value="Genomic_DNA"/>
</dbReference>
<dbReference type="OrthoDB" id="2269743at2759"/>
<evidence type="ECO:0000313" key="3">
    <source>
        <dbReference type="Proteomes" id="UP000717996"/>
    </source>
</evidence>
<gene>
    <name evidence="2" type="ORF">G6F51_003898</name>
</gene>
<dbReference type="Proteomes" id="UP000717996">
    <property type="component" value="Unassembled WGS sequence"/>
</dbReference>
<sequence>MPKQRAPISSRLRSRGKSSLKTLSISKLVPEKEQYNPKTANETSFSPRYDNNIYLDELQSPLSYVRAPPEEREKVLRHESNRMIQSFGKLKARSSTFYQAHVAPPVQSKRMRHLRSESPVPSMRILPPSFIISKRHAKYKKTGQKRPRSPSMTPTPPSTPSPIIPSSPHSSSSVFLPPVSSPIPSKPVVTPSLNPRRPSMTDQSSVKIDHNNNTAPPAPTSDCTSTDKQARTRPKYSRRKRELRLLRLDNNTVLPPPNTPRASRLRSNSPSTGRVSTAPAKSVKISSLKPQKKRARFSSPPSTGTKSKKKRSRGRIHSTIKKSPSLSSSSSTSSSDSDYTSDSSDASSIGTASFSSDSSDVDSNSSSSSDQSSSGLSDSDLPPVIRKKGAPSKMITFKKLMYSTKARTPSMKKNLPTNNKRCSDSDRTNTSSQLPTMKKEPASTVKNSVFTSFLSPIKKVAFTFPVNPEASIKQENDAVIPSSLSSKIPLNTDTDTRYKWEEYLRRQRRLFINCRYVTDGEAANVAMTVYTGQEIGPTNRLVGLLQKNFNKYRLKLRRIFDDLSRVMSIKRRDMEYDDATLKVYITNQMTDRILKSVWEYWLDEPYVDQDEFFENASSVRLLKDVTVQAIIYHYKEKYQLMSSEKATKGIRQLDAITRTLDLPEFEGDELEDSSQE</sequence>
<feature type="compositionally biased region" description="Pro residues" evidence="1">
    <location>
        <begin position="153"/>
        <end position="165"/>
    </location>
</feature>
<feature type="compositionally biased region" description="Basic residues" evidence="1">
    <location>
        <begin position="306"/>
        <end position="320"/>
    </location>
</feature>
<proteinExistence type="predicted"/>
<feature type="compositionally biased region" description="Polar residues" evidence="1">
    <location>
        <begin position="200"/>
        <end position="227"/>
    </location>
</feature>
<accession>A0A9P6YGS5</accession>
<comment type="caution">
    <text evidence="2">The sequence shown here is derived from an EMBL/GenBank/DDBJ whole genome shotgun (WGS) entry which is preliminary data.</text>
</comment>
<feature type="region of interest" description="Disordered" evidence="1">
    <location>
        <begin position="106"/>
        <end position="440"/>
    </location>
</feature>
<feature type="compositionally biased region" description="Basic residues" evidence="1">
    <location>
        <begin position="133"/>
        <end position="148"/>
    </location>
</feature>
<evidence type="ECO:0000313" key="2">
    <source>
        <dbReference type="EMBL" id="KAG1548039.1"/>
    </source>
</evidence>
<dbReference type="AlphaFoldDB" id="A0A9P6YGS5"/>
<feature type="region of interest" description="Disordered" evidence="1">
    <location>
        <begin position="1"/>
        <end position="26"/>
    </location>
</feature>
<feature type="compositionally biased region" description="Polar residues" evidence="1">
    <location>
        <begin position="265"/>
        <end position="275"/>
    </location>
</feature>
<protein>
    <submittedName>
        <fullName evidence="2">Uncharacterized protein</fullName>
    </submittedName>
</protein>
<name>A0A9P6YGS5_RHIOR</name>
<feature type="compositionally biased region" description="Basic residues" evidence="1">
    <location>
        <begin position="231"/>
        <end position="242"/>
    </location>
</feature>
<reference evidence="2" key="1">
    <citation type="journal article" date="2020" name="Microb. Genom.">
        <title>Genetic diversity of clinical and environmental Mucorales isolates obtained from an investigation of mucormycosis cases among solid organ transplant recipients.</title>
        <authorList>
            <person name="Nguyen M.H."/>
            <person name="Kaul D."/>
            <person name="Muto C."/>
            <person name="Cheng S.J."/>
            <person name="Richter R.A."/>
            <person name="Bruno V.M."/>
            <person name="Liu G."/>
            <person name="Beyhan S."/>
            <person name="Sundermann A.J."/>
            <person name="Mounaud S."/>
            <person name="Pasculle A.W."/>
            <person name="Nierman W.C."/>
            <person name="Driscoll E."/>
            <person name="Cumbie R."/>
            <person name="Clancy C.J."/>
            <person name="Dupont C.L."/>
        </authorList>
    </citation>
    <scope>NUCLEOTIDE SEQUENCE</scope>
    <source>
        <strain evidence="2">GL16</strain>
    </source>
</reference>
<evidence type="ECO:0000256" key="1">
    <source>
        <dbReference type="SAM" id="MobiDB-lite"/>
    </source>
</evidence>
<organism evidence="2 3">
    <name type="scientific">Rhizopus oryzae</name>
    <name type="common">Mucormycosis agent</name>
    <name type="synonym">Rhizopus arrhizus var. delemar</name>
    <dbReference type="NCBI Taxonomy" id="64495"/>
    <lineage>
        <taxon>Eukaryota</taxon>
        <taxon>Fungi</taxon>
        <taxon>Fungi incertae sedis</taxon>
        <taxon>Mucoromycota</taxon>
        <taxon>Mucoromycotina</taxon>
        <taxon>Mucoromycetes</taxon>
        <taxon>Mucorales</taxon>
        <taxon>Mucorineae</taxon>
        <taxon>Rhizopodaceae</taxon>
        <taxon>Rhizopus</taxon>
    </lineage>
</organism>